<organism evidence="4 5">
    <name type="scientific">Candidatus Colwellbacteria bacterium RIFCSPLOWO2_12_FULL_46_17</name>
    <dbReference type="NCBI Taxonomy" id="1797695"/>
    <lineage>
        <taxon>Bacteria</taxon>
        <taxon>Candidatus Colwelliibacteriota</taxon>
    </lineage>
</organism>
<dbReference type="Proteomes" id="UP000177801">
    <property type="component" value="Unassembled WGS sequence"/>
</dbReference>
<dbReference type="InterPro" id="IPR011055">
    <property type="entry name" value="Dup_hybrid_motif"/>
</dbReference>
<evidence type="ECO:0000313" key="4">
    <source>
        <dbReference type="EMBL" id="OGY61919.1"/>
    </source>
</evidence>
<feature type="chain" id="PRO_5009581791" description="M23ase beta-sheet core domain-containing protein" evidence="2">
    <location>
        <begin position="30"/>
        <end position="425"/>
    </location>
</feature>
<sequence length="425" mass="46746">MIRNWKIAQFLSFVVVATMALYPVAPSYAVSEDDLEEEIQEKSLELKNLDAQIQQTQTRIDGLQGQARTLNNAISNINNQIDQVNYGIRSSEVNIEKLALELQSLGYKLEDVDAEIEIKQAALSEILRKVQQSDSEGFLEVLLKHETLADSVFEIQSLSDLQDNLNVSVAQLASLQVALAENIDQTGVKKGDLEDENVTLKSRKVILADQQGEKDSLLKETKNQEVVYQQKLDELEKIKAEVAEEINRIEEELRGQVNQSALPSARKGVLEVPVQGVLTQGYGRTSYALYAYKSKWHNGIDIGAPNGTPIVAAEDGVVAFVANQDTVLTNGIAYCRGGAYGKVLVVKHDNNLATLYAHTSLILVSQGDRVKRGELIAYVGQSGWATGPHTHFSVFDASTFTLKQSRVCGPMPVGGDLNPLNYMDV</sequence>
<evidence type="ECO:0000259" key="3">
    <source>
        <dbReference type="Pfam" id="PF01551"/>
    </source>
</evidence>
<dbReference type="Gene3D" id="6.10.250.3150">
    <property type="match status" value="1"/>
</dbReference>
<dbReference type="PANTHER" id="PTHR21666:SF270">
    <property type="entry name" value="MUREIN HYDROLASE ACTIVATOR ENVC"/>
    <property type="match status" value="1"/>
</dbReference>
<keyword evidence="1" id="KW-0175">Coiled coil</keyword>
<feature type="coiled-coil region" evidence="1">
    <location>
        <begin position="218"/>
        <end position="259"/>
    </location>
</feature>
<name>A0A1G1ZC10_9BACT</name>
<evidence type="ECO:0000256" key="2">
    <source>
        <dbReference type="SAM" id="SignalP"/>
    </source>
</evidence>
<feature type="coiled-coil region" evidence="1">
    <location>
        <begin position="32"/>
        <end position="80"/>
    </location>
</feature>
<dbReference type="EMBL" id="MHJD01000036">
    <property type="protein sequence ID" value="OGY61919.1"/>
    <property type="molecule type" value="Genomic_DNA"/>
</dbReference>
<dbReference type="InterPro" id="IPR050570">
    <property type="entry name" value="Cell_wall_metabolism_enzyme"/>
</dbReference>
<proteinExistence type="predicted"/>
<dbReference type="InterPro" id="IPR016047">
    <property type="entry name" value="M23ase_b-sheet_dom"/>
</dbReference>
<gene>
    <name evidence="4" type="ORF">A3G58_02605</name>
</gene>
<dbReference type="Gene3D" id="2.70.70.10">
    <property type="entry name" value="Glucose Permease (Domain IIA)"/>
    <property type="match status" value="1"/>
</dbReference>
<feature type="signal peptide" evidence="2">
    <location>
        <begin position="1"/>
        <end position="29"/>
    </location>
</feature>
<keyword evidence="2" id="KW-0732">Signal</keyword>
<evidence type="ECO:0000313" key="5">
    <source>
        <dbReference type="Proteomes" id="UP000177801"/>
    </source>
</evidence>
<accession>A0A1G1ZC10</accession>
<dbReference type="Pfam" id="PF01551">
    <property type="entry name" value="Peptidase_M23"/>
    <property type="match status" value="1"/>
</dbReference>
<dbReference type="SUPFAM" id="SSF51261">
    <property type="entry name" value="Duplicated hybrid motif"/>
    <property type="match status" value="1"/>
</dbReference>
<dbReference type="PANTHER" id="PTHR21666">
    <property type="entry name" value="PEPTIDASE-RELATED"/>
    <property type="match status" value="1"/>
</dbReference>
<reference evidence="4 5" key="1">
    <citation type="journal article" date="2016" name="Nat. Commun.">
        <title>Thousands of microbial genomes shed light on interconnected biogeochemical processes in an aquifer system.</title>
        <authorList>
            <person name="Anantharaman K."/>
            <person name="Brown C.T."/>
            <person name="Hug L.A."/>
            <person name="Sharon I."/>
            <person name="Castelle C.J."/>
            <person name="Probst A.J."/>
            <person name="Thomas B.C."/>
            <person name="Singh A."/>
            <person name="Wilkins M.J."/>
            <person name="Karaoz U."/>
            <person name="Brodie E.L."/>
            <person name="Williams K.H."/>
            <person name="Hubbard S.S."/>
            <person name="Banfield J.F."/>
        </authorList>
    </citation>
    <scope>NUCLEOTIDE SEQUENCE [LARGE SCALE GENOMIC DNA]</scope>
</reference>
<protein>
    <recommendedName>
        <fullName evidence="3">M23ase beta-sheet core domain-containing protein</fullName>
    </recommendedName>
</protein>
<comment type="caution">
    <text evidence="4">The sequence shown here is derived from an EMBL/GenBank/DDBJ whole genome shotgun (WGS) entry which is preliminary data.</text>
</comment>
<dbReference type="CDD" id="cd12797">
    <property type="entry name" value="M23_peptidase"/>
    <property type="match status" value="1"/>
</dbReference>
<dbReference type="GO" id="GO:0004222">
    <property type="term" value="F:metalloendopeptidase activity"/>
    <property type="evidence" value="ECO:0007669"/>
    <property type="project" value="TreeGrafter"/>
</dbReference>
<evidence type="ECO:0000256" key="1">
    <source>
        <dbReference type="SAM" id="Coils"/>
    </source>
</evidence>
<feature type="domain" description="M23ase beta-sheet core" evidence="3">
    <location>
        <begin position="297"/>
        <end position="395"/>
    </location>
</feature>
<dbReference type="AlphaFoldDB" id="A0A1G1ZC10"/>